<dbReference type="Gene3D" id="1.20.5.780">
    <property type="entry name" value="Single helix bin"/>
    <property type="match status" value="1"/>
</dbReference>
<dbReference type="InterPro" id="IPR010985">
    <property type="entry name" value="Ribbon_hlx_hlx"/>
</dbReference>
<accession>A0A2L2BRG0</accession>
<dbReference type="AlphaFoldDB" id="A0A2L2BRG0"/>
<evidence type="ECO:0000256" key="1">
    <source>
        <dbReference type="ARBA" id="ARBA00022649"/>
    </source>
</evidence>
<dbReference type="EMBL" id="CP026923">
    <property type="protein sequence ID" value="AVG24192.1"/>
    <property type="molecule type" value="Genomic_DNA"/>
</dbReference>
<dbReference type="OrthoDB" id="4829464at2"/>
<gene>
    <name evidence="3" type="ORF">C3B54_111242</name>
</gene>
<reference evidence="3 4" key="1">
    <citation type="submission" date="2018-02" db="EMBL/GenBank/DDBJ databases">
        <title>Complete genome of the streamlined marine actinobacterium Pontimonas salivibrio CL-TW6 adapted to coastal planktonic lifestype.</title>
        <authorList>
            <person name="Cho B.C."/>
            <person name="Hardies S.C."/>
            <person name="Jang G.I."/>
            <person name="Hwang C.Y."/>
        </authorList>
    </citation>
    <scope>NUCLEOTIDE SEQUENCE [LARGE SCALE GENOMIC DNA]</scope>
    <source>
        <strain evidence="3 4">CL-TW6</strain>
    </source>
</reference>
<keyword evidence="1" id="KW-1277">Toxin-antitoxin system</keyword>
<dbReference type="RefSeq" id="WP_104913704.1">
    <property type="nucleotide sequence ID" value="NZ_CP026923.1"/>
</dbReference>
<comment type="similarity">
    <text evidence="2">Belongs to the TacA antitoxin family.</text>
</comment>
<dbReference type="SUPFAM" id="SSF47598">
    <property type="entry name" value="Ribbon-helix-helix"/>
    <property type="match status" value="1"/>
</dbReference>
<sequence>MSATTNRAERLNVRLSTQAREEITQAAHASGQDLTSFVIGAALDRARRVLLEERILYLSTADAEQLELVLDNPPEPTEFLRRLMRDS</sequence>
<dbReference type="InterPro" id="IPR014795">
    <property type="entry name" value="TacA_1-like"/>
</dbReference>
<organism evidence="3 4">
    <name type="scientific">Pontimonas salivibrio</name>
    <dbReference type="NCBI Taxonomy" id="1159327"/>
    <lineage>
        <taxon>Bacteria</taxon>
        <taxon>Bacillati</taxon>
        <taxon>Actinomycetota</taxon>
        <taxon>Actinomycetes</taxon>
        <taxon>Micrococcales</taxon>
        <taxon>Microbacteriaceae</taxon>
        <taxon>Pontimonas</taxon>
    </lineage>
</organism>
<dbReference type="Pfam" id="PF08681">
    <property type="entry name" value="TacA1"/>
    <property type="match status" value="1"/>
</dbReference>
<dbReference type="KEGG" id="psai:C3B54_111242"/>
<dbReference type="Proteomes" id="UP000243077">
    <property type="component" value="Chromosome"/>
</dbReference>
<evidence type="ECO:0000313" key="3">
    <source>
        <dbReference type="EMBL" id="AVG24192.1"/>
    </source>
</evidence>
<proteinExistence type="inferred from homology"/>
<dbReference type="PANTHER" id="PTHR35401">
    <property type="entry name" value="COPG FAMILY HELIX-TURN-HELIX PROTEIN-RELATED-RELATED"/>
    <property type="match status" value="1"/>
</dbReference>
<keyword evidence="4" id="KW-1185">Reference proteome</keyword>
<dbReference type="GO" id="GO:0006355">
    <property type="term" value="P:regulation of DNA-templated transcription"/>
    <property type="evidence" value="ECO:0007669"/>
    <property type="project" value="InterPro"/>
</dbReference>
<name>A0A2L2BRG0_9MICO</name>
<evidence type="ECO:0000313" key="4">
    <source>
        <dbReference type="Proteomes" id="UP000243077"/>
    </source>
</evidence>
<evidence type="ECO:0000256" key="2">
    <source>
        <dbReference type="ARBA" id="ARBA00049988"/>
    </source>
</evidence>
<protein>
    <submittedName>
        <fullName evidence="3">DUF1778-like protein</fullName>
    </submittedName>
</protein>